<comment type="caution">
    <text evidence="2">The sequence shown here is derived from an EMBL/GenBank/DDBJ whole genome shotgun (WGS) entry which is preliminary data.</text>
</comment>
<evidence type="ECO:0000313" key="2">
    <source>
        <dbReference type="EMBL" id="MFD2233801.1"/>
    </source>
</evidence>
<dbReference type="Proteomes" id="UP001597296">
    <property type="component" value="Unassembled WGS sequence"/>
</dbReference>
<dbReference type="EMBL" id="JBHUIY010000013">
    <property type="protein sequence ID" value="MFD2233801.1"/>
    <property type="molecule type" value="Genomic_DNA"/>
</dbReference>
<evidence type="ECO:0000256" key="1">
    <source>
        <dbReference type="SAM" id="Phobius"/>
    </source>
</evidence>
<organism evidence="2 3">
    <name type="scientific">Phaeospirillum tilakii</name>
    <dbReference type="NCBI Taxonomy" id="741673"/>
    <lineage>
        <taxon>Bacteria</taxon>
        <taxon>Pseudomonadati</taxon>
        <taxon>Pseudomonadota</taxon>
        <taxon>Alphaproteobacteria</taxon>
        <taxon>Rhodospirillales</taxon>
        <taxon>Rhodospirillaceae</taxon>
        <taxon>Phaeospirillum</taxon>
    </lineage>
</organism>
<feature type="transmembrane region" description="Helical" evidence="1">
    <location>
        <begin position="130"/>
        <end position="150"/>
    </location>
</feature>
<name>A0ABW5CAP0_9PROT</name>
<keyword evidence="1" id="KW-1133">Transmembrane helix</keyword>
<keyword evidence="3" id="KW-1185">Reference proteome</keyword>
<feature type="transmembrane region" description="Helical" evidence="1">
    <location>
        <begin position="91"/>
        <end position="118"/>
    </location>
</feature>
<proteinExistence type="predicted"/>
<protein>
    <submittedName>
        <fullName evidence="2">Uncharacterized protein</fullName>
    </submittedName>
</protein>
<keyword evidence="1" id="KW-0812">Transmembrane</keyword>
<reference evidence="3" key="1">
    <citation type="journal article" date="2019" name="Int. J. Syst. Evol. Microbiol.">
        <title>The Global Catalogue of Microorganisms (GCM) 10K type strain sequencing project: providing services to taxonomists for standard genome sequencing and annotation.</title>
        <authorList>
            <consortium name="The Broad Institute Genomics Platform"/>
            <consortium name="The Broad Institute Genome Sequencing Center for Infectious Disease"/>
            <person name="Wu L."/>
            <person name="Ma J."/>
        </authorList>
    </citation>
    <scope>NUCLEOTIDE SEQUENCE [LARGE SCALE GENOMIC DNA]</scope>
    <source>
        <strain evidence="3">KCTC 15012</strain>
    </source>
</reference>
<evidence type="ECO:0000313" key="3">
    <source>
        <dbReference type="Proteomes" id="UP001597296"/>
    </source>
</evidence>
<feature type="transmembrane region" description="Helical" evidence="1">
    <location>
        <begin position="16"/>
        <end position="35"/>
    </location>
</feature>
<keyword evidence="1" id="KW-0472">Membrane</keyword>
<sequence>MWKYVMREIRDAPLRSIYYILTIPMLVVGLISLLYGDFGRQQEKGSGVSVAPVVSQIPSTSQASPSPPSSLVAIESKNVTVPSGSDEKNEWLFVTFIKGFVAIVAFIITLGCLFYAVIIDVVLVLFGKNFPCVSAVWHLGWDVIFIGWYWDAPSAYSKFWLLPVQLMVLAGAGNAEK</sequence>
<gene>
    <name evidence="2" type="ORF">ACFSNB_08290</name>
</gene>
<dbReference type="RefSeq" id="WP_377315701.1">
    <property type="nucleotide sequence ID" value="NZ_JBHUIY010000013.1"/>
</dbReference>
<accession>A0ABW5CAP0</accession>